<dbReference type="PANTHER" id="PTHR12526">
    <property type="entry name" value="GLYCOSYLTRANSFERASE"/>
    <property type="match status" value="1"/>
</dbReference>
<keyword evidence="2" id="KW-0808">Transferase</keyword>
<dbReference type="CDD" id="cd03822">
    <property type="entry name" value="GT4_mannosyltransferase-like"/>
    <property type="match status" value="1"/>
</dbReference>
<dbReference type="EMBL" id="CP063849">
    <property type="protein sequence ID" value="QOY86429.1"/>
    <property type="molecule type" value="Genomic_DNA"/>
</dbReference>
<dbReference type="KEGG" id="pfer:IRI77_27020"/>
<dbReference type="SUPFAM" id="SSF53756">
    <property type="entry name" value="UDP-Glycosyltransferase/glycogen phosphorylase"/>
    <property type="match status" value="1"/>
</dbReference>
<name>A0A7S7NNM4_PALFE</name>
<dbReference type="Pfam" id="PF00534">
    <property type="entry name" value="Glycos_transf_1"/>
    <property type="match status" value="1"/>
</dbReference>
<dbReference type="PANTHER" id="PTHR12526:SF572">
    <property type="entry name" value="BLL5144 PROTEIN"/>
    <property type="match status" value="1"/>
</dbReference>
<dbReference type="SUPFAM" id="SSF48208">
    <property type="entry name" value="Six-hairpin glycosidases"/>
    <property type="match status" value="1"/>
</dbReference>
<organism evidence="2 3">
    <name type="scientific">Paludibaculum fermentans</name>
    <dbReference type="NCBI Taxonomy" id="1473598"/>
    <lineage>
        <taxon>Bacteria</taxon>
        <taxon>Pseudomonadati</taxon>
        <taxon>Acidobacteriota</taxon>
        <taxon>Terriglobia</taxon>
        <taxon>Bryobacterales</taxon>
        <taxon>Bryobacteraceae</taxon>
        <taxon>Paludibaculum</taxon>
    </lineage>
</organism>
<dbReference type="InterPro" id="IPR001296">
    <property type="entry name" value="Glyco_trans_1"/>
</dbReference>
<dbReference type="Proteomes" id="UP000593892">
    <property type="component" value="Chromosome"/>
</dbReference>
<sequence>MQETSKVRKIAFVGDHLPRKCGIATFTSDLLSAVATAHPQSQCFCVSVNDIKGGYDYPEVVRFEIDEQDQSSYLRAADFLNISNVDIVCLQHEFGIYGGPAGSHILAFLRELRMPVVTTLHTVLREPRSDQRRVMQELISLSTRVVVMAERGRQMLQEIYEAPLAKIDLIAHGIPDVGFVDPTYFKDQFGVEGKIVLLTFGLLSPNKGIEYVLKALPQVLAEFPDVVYIVLGATHPNELREHGEAYRVSLELLAKKSRIEKNVIFYNDFVELENLKEFIGAADLYITPYLNEAQITSGTLAYTFGAGKAVVSTPYWHAAELLADDRGVLVPFADAEAMAREVTALLRDDTRRHAMRKNAYRLGRDMVWSNVAQLYMHSFELSRLQGTAPSRKSLLTKTLDRRPRELPALKLNHLLRMTDSTGIFQHANFSIPNFSEGYCTDDNARAFILAVQLGELGEDLEGVRALATTYASFLQHAFEPESRRFHNHLSFDRQWLDEQGSEDSQGRAIWALGTGVGRSPFRSFQLMAGQLFALSLPVVTEFTSPRAWAFGLLGIHEYLRRLGGDSLVNQTRETLLSRLMELLDRNASPDWCWFEQELSYDNAKLAHALILTGRATSQPAVVQRGLETLRWLNEVQISEKGHFLPIGSNGFYKRGGPRANFDQQPIEAQAMVSACLEAYRTTSDVWWYEQAQRAFDWFLGWNDLGLELYSPESGACGDGLHVDRVNRNQGAESTLAFLLSLAEMKLAQNMMTSFKEPIAIGT</sequence>
<evidence type="ECO:0000259" key="1">
    <source>
        <dbReference type="Pfam" id="PF00534"/>
    </source>
</evidence>
<reference evidence="2 3" key="1">
    <citation type="submission" date="2020-10" db="EMBL/GenBank/DDBJ databases">
        <title>Complete genome sequence of Paludibaculum fermentans P105T, a facultatively anaerobic acidobacterium capable of dissimilatory Fe(III) reduction.</title>
        <authorList>
            <person name="Dedysh S.N."/>
            <person name="Beletsky A.V."/>
            <person name="Kulichevskaya I.S."/>
            <person name="Mardanov A.V."/>
            <person name="Ravin N.V."/>
        </authorList>
    </citation>
    <scope>NUCLEOTIDE SEQUENCE [LARGE SCALE GENOMIC DNA]</scope>
    <source>
        <strain evidence="2 3">P105</strain>
    </source>
</reference>
<evidence type="ECO:0000313" key="3">
    <source>
        <dbReference type="Proteomes" id="UP000593892"/>
    </source>
</evidence>
<proteinExistence type="predicted"/>
<gene>
    <name evidence="2" type="ORF">IRI77_27020</name>
</gene>
<keyword evidence="3" id="KW-1185">Reference proteome</keyword>
<accession>A0A7S7NNM4</accession>
<feature type="domain" description="Glycosyl transferase family 1" evidence="1">
    <location>
        <begin position="188"/>
        <end position="361"/>
    </location>
</feature>
<dbReference type="GO" id="GO:0005975">
    <property type="term" value="P:carbohydrate metabolic process"/>
    <property type="evidence" value="ECO:0007669"/>
    <property type="project" value="InterPro"/>
</dbReference>
<dbReference type="GO" id="GO:0016757">
    <property type="term" value="F:glycosyltransferase activity"/>
    <property type="evidence" value="ECO:0007669"/>
    <property type="project" value="InterPro"/>
</dbReference>
<dbReference type="InterPro" id="IPR008928">
    <property type="entry name" value="6-hairpin_glycosidase_sf"/>
</dbReference>
<protein>
    <submittedName>
        <fullName evidence="2">Glycosyltransferase family 4 protein</fullName>
    </submittedName>
</protein>
<dbReference type="AlphaFoldDB" id="A0A7S7NNM4"/>
<dbReference type="Gene3D" id="3.40.50.2000">
    <property type="entry name" value="Glycogen Phosphorylase B"/>
    <property type="match status" value="2"/>
</dbReference>
<evidence type="ECO:0000313" key="2">
    <source>
        <dbReference type="EMBL" id="QOY86429.1"/>
    </source>
</evidence>
<dbReference type="RefSeq" id="WP_194448098.1">
    <property type="nucleotide sequence ID" value="NZ_CP063849.1"/>
</dbReference>